<proteinExistence type="predicted"/>
<feature type="compositionally biased region" description="Basic and acidic residues" evidence="2">
    <location>
        <begin position="764"/>
        <end position="777"/>
    </location>
</feature>
<protein>
    <submittedName>
        <fullName evidence="3">Collagen-like protein</fullName>
    </submittedName>
</protein>
<sequence length="1455" mass="156494">MRFKLEKEGILQKDCNNRTGRRIPAQIRLNNKTTFSLPSVSYIIIDNNIDLRFQIWDLKHDVASILNNLSEWPQLKLESVRNDYKFALVTTSDQPYYYYYDGNDTMIDTIDRIPHGYTDGLHVKAYNRESCSIYYELLENRKVLIDPKDIISSENVSLILEDLKSSPDKRLKIKIGDYLFKESRNIYKLYRSAQVYNLTGGKVGILNDILSAFTRIDNIFQLFPFHEMESLKAQDTYFAVKKLGNSYVGCISYENSTCKNFYNFNPNSFGYEHDNRPGPYPYYYNLENFDNFLEVDVNIQEHINLETEIKLLKRKIERLEHTGIQGPKGEPGERGVKGDMGYYGLTGPQGDKGDTGSSGAHGSKGDQGEKGNKGDRGFPGPQGNKGDTGSSGAHGSKGDQGEKGNQGTNGITPSINQVVTEFSSNRAHLYPLAAAIMEEDQRNSMGFSERIAHFFCERVKREDSLKALVKGVQGPPGQKGEPGRNGESGLKGEQGSKGNKGDRGLPGSQGDKGNTGSKGEKGDASSAIEIATELVTSKKAELGEAVLNANGIKGENLATQIAGKINLNSQELVNKIDVAKLTEGVVSKLSLEEAKNIIKDTVSKITSDATKKNNPDPIAFQKYEKFAEKLAKLLVDRSSISEIEAHNLIKGKVSNWALAKYLLLHSDLNKQAKALEVVKQEIDRTALAQYLLEYAKLKGDVNAAKTIVENIVRQFFDTQKVGELGRAVLEAKDDQDKKVLVNDPVLREGIAEELRQNPGKIKGPKGDTGSKGDKGDTGTDGLPGAQGPKGEPGINGTKGDIGPKGLDGAMGIKGDMGEKGKIGSKGDKGDTGSKGDNGRDASPEEVAQKLINNGTIANQVLEYRDQGGDLVLEKQVAGRIISNQDIQTGIAIALADNRMEELADVLLSDANHTLVENLANNTELTQSIAEELRKNPGEVQGPKGEKGDIGPKGLDGAMGIKGDMGEKGEIGSKGDKGEPGANGLQGPEGPKGSDGLPGAQGPKGEDGLPGIKGEPGINGTKGDIGPKGLDGAMGIKGDMGEKGEPGANGLQGPEGPKGEPGLRGFNGTQGLTGNKGEPGIDGLKGDIGPQGIKGEPGIDGTKGDIGPKGLDGAMGIKGDMGEKGEIGASGINGSKGDKGDIGLQGPKGQVGRSGLKGMPGPQGPKGDTGAPGANGLPGSKGEDGIGATLADQFLREIRKAKNETLDAKKAAEAAKNASEGFANKVEELHNKTAIFTKNAKSFNTQALRSQRDTEALYSKTKDIFCRTSPADQICGARRRRREIKKLSVTSGASRPTSFISQVINFFYPAVGQDEYKVKQEVAKIINAADIVIQFEEVLGATAVKCGISKRSLNFDPMELQSTIINKSLLNDENHNELLKFLCVTAKKSLPNYKQTSKCLFTFKDHMEKRLNEQQRAFVNTEKIIADNEQPRSFMSYVAPPSSLSAINQQVVGYLR</sequence>
<name>A0AAU7YPH9_9RICK</name>
<accession>A0AAU7YPH9</accession>
<reference evidence="3" key="1">
    <citation type="submission" date="2024-06" db="EMBL/GenBank/DDBJ databases">
        <title>Genome assembly of the Oeneis chryxus ivallda.</title>
        <authorList>
            <person name="MacDonald Z."/>
            <person name="Shaffer H.B."/>
            <person name="Gillespie T."/>
            <person name="Marimuthu M.P.A."/>
            <person name="Nguyen O."/>
            <person name="Fairbairn C.W."/>
            <person name="Seligmann W.E."/>
            <person name="Escalona M."/>
            <person name="Miller C."/>
            <person name="Toffelmier E."/>
        </authorList>
    </citation>
    <scope>NUCLEOTIDE SEQUENCE</scope>
    <source>
        <strain evidence="3">CCGP_102_HBS-TG_Oc004</strain>
    </source>
</reference>
<feature type="region of interest" description="Disordered" evidence="2">
    <location>
        <begin position="470"/>
        <end position="525"/>
    </location>
</feature>
<organism evidence="3">
    <name type="scientific">Wolbachia endosymbiont of Oeneis ivallda</name>
    <dbReference type="NCBI Taxonomy" id="3171168"/>
    <lineage>
        <taxon>Bacteria</taxon>
        <taxon>Pseudomonadati</taxon>
        <taxon>Pseudomonadota</taxon>
        <taxon>Alphaproteobacteria</taxon>
        <taxon>Rickettsiales</taxon>
        <taxon>Anaplasmataceae</taxon>
        <taxon>Wolbachieae</taxon>
        <taxon>Wolbachia</taxon>
    </lineage>
</organism>
<keyword evidence="1" id="KW-0175">Coiled coil</keyword>
<feature type="compositionally biased region" description="Basic and acidic residues" evidence="2">
    <location>
        <begin position="963"/>
        <end position="978"/>
    </location>
</feature>
<feature type="compositionally biased region" description="Basic and acidic residues" evidence="2">
    <location>
        <begin position="363"/>
        <end position="376"/>
    </location>
</feature>
<evidence type="ECO:0000256" key="2">
    <source>
        <dbReference type="SAM" id="MobiDB-lite"/>
    </source>
</evidence>
<feature type="region of interest" description="Disordered" evidence="2">
    <location>
        <begin position="1132"/>
        <end position="1184"/>
    </location>
</feature>
<feature type="region of interest" description="Disordered" evidence="2">
    <location>
        <begin position="322"/>
        <end position="413"/>
    </location>
</feature>
<feature type="region of interest" description="Disordered" evidence="2">
    <location>
        <begin position="933"/>
        <end position="1106"/>
    </location>
</feature>
<feature type="coiled-coil region" evidence="1">
    <location>
        <begin position="1194"/>
        <end position="1231"/>
    </location>
</feature>
<dbReference type="PANTHER" id="PTHR37456:SF6">
    <property type="entry name" value="COLLAGEN ALPHA-1(XXIII) CHAIN-LIKE ISOFORM X2"/>
    <property type="match status" value="1"/>
</dbReference>
<evidence type="ECO:0000256" key="1">
    <source>
        <dbReference type="SAM" id="Coils"/>
    </source>
</evidence>
<feature type="compositionally biased region" description="Polar residues" evidence="2">
    <location>
        <begin position="403"/>
        <end position="413"/>
    </location>
</feature>
<feature type="compositionally biased region" description="Basic and acidic residues" evidence="2">
    <location>
        <begin position="815"/>
        <end position="842"/>
    </location>
</feature>
<dbReference type="Pfam" id="PF01391">
    <property type="entry name" value="Collagen"/>
    <property type="match status" value="6"/>
</dbReference>
<dbReference type="InterPro" id="IPR050938">
    <property type="entry name" value="Collagen_Structural_Proteins"/>
</dbReference>
<dbReference type="EMBL" id="CP158587">
    <property type="protein sequence ID" value="XCA34657.1"/>
    <property type="molecule type" value="Genomic_DNA"/>
</dbReference>
<dbReference type="InterPro" id="IPR008160">
    <property type="entry name" value="Collagen"/>
</dbReference>
<dbReference type="PANTHER" id="PTHR37456">
    <property type="entry name" value="SI:CH211-266K2.1"/>
    <property type="match status" value="1"/>
</dbReference>
<evidence type="ECO:0000313" key="3">
    <source>
        <dbReference type="EMBL" id="XCA34657.1"/>
    </source>
</evidence>
<keyword evidence="3" id="KW-0176">Collagen</keyword>
<feature type="region of interest" description="Disordered" evidence="2">
    <location>
        <begin position="751"/>
        <end position="843"/>
    </location>
</feature>
<gene>
    <name evidence="3" type="ORF">ABS861_04645</name>
</gene>